<sequence length="91" mass="10385">METVVKKADKITDMKQRMSDIYLAVSWREIARTYFDKSVPWFQHKMYGIDGNGGVGGFTEEEAGQLRNALIDLSNRIRHAAEKIPLQTPTI</sequence>
<evidence type="ECO:0000313" key="1">
    <source>
        <dbReference type="EMBL" id="DAD88075.1"/>
    </source>
</evidence>
<dbReference type="InterPro" id="IPR032483">
    <property type="entry name" value="DUF5053"/>
</dbReference>
<evidence type="ECO:0008006" key="2">
    <source>
        <dbReference type="Google" id="ProtNLM"/>
    </source>
</evidence>
<dbReference type="EMBL" id="BK015034">
    <property type="protein sequence ID" value="DAD88075.1"/>
    <property type="molecule type" value="Genomic_DNA"/>
</dbReference>
<reference evidence="1" key="1">
    <citation type="journal article" date="2021" name="Proc. Natl. Acad. Sci. U.S.A.">
        <title>A Catalog of Tens of Thousands of Viruses from Human Metagenomes Reveals Hidden Associations with Chronic Diseases.</title>
        <authorList>
            <person name="Tisza M.J."/>
            <person name="Buck C.B."/>
        </authorList>
    </citation>
    <scope>NUCLEOTIDE SEQUENCE</scope>
    <source>
        <strain evidence="1">CtdYc1</strain>
    </source>
</reference>
<protein>
    <recommendedName>
        <fullName evidence="2">DUF5053 domain-containing protein</fullName>
    </recommendedName>
</protein>
<organism evidence="1">
    <name type="scientific">Siphoviridae sp. ctdYc1</name>
    <dbReference type="NCBI Taxonomy" id="2826399"/>
    <lineage>
        <taxon>Viruses</taxon>
        <taxon>Duplodnaviria</taxon>
        <taxon>Heunggongvirae</taxon>
        <taxon>Uroviricota</taxon>
        <taxon>Caudoviricetes</taxon>
    </lineage>
</organism>
<accession>A0A8S5N1R1</accession>
<dbReference type="Pfam" id="PF16476">
    <property type="entry name" value="DUF5053"/>
    <property type="match status" value="1"/>
</dbReference>
<name>A0A8S5N1R1_9CAUD</name>
<proteinExistence type="predicted"/>